<reference evidence="2" key="1">
    <citation type="submission" date="2007-12" db="EMBL/GenBank/DDBJ databases">
        <title>Annotation of Entamoeba dispar SAW760.</title>
        <authorList>
            <person name="Lorenzi H."/>
            <person name="Inman J."/>
            <person name="Schobel S."/>
            <person name="Amedeo P."/>
            <person name="Caler E."/>
        </authorList>
    </citation>
    <scope>NUCLEOTIDE SEQUENCE [LARGE SCALE GENOMIC DNA]</scope>
    <source>
        <strain evidence="2">ATCC PRA-260 / SAW760</strain>
    </source>
</reference>
<protein>
    <submittedName>
        <fullName evidence="1">Uncharacterized protein</fullName>
    </submittedName>
</protein>
<dbReference type="GeneID" id="5881816"/>
<evidence type="ECO:0000313" key="1">
    <source>
        <dbReference type="EMBL" id="EDR26938.1"/>
    </source>
</evidence>
<evidence type="ECO:0000313" key="2">
    <source>
        <dbReference type="Proteomes" id="UP000008076"/>
    </source>
</evidence>
<sequence length="101" mass="12262">METPQTVRAIIESKISELKNEIRYQLTTNLTEDGRSLIYTIAYWAKQVMFNNEYNYNKQLFDYLEIFYNDLPVLLVDFTRLQTILGEIKFFYNPEYKEHMK</sequence>
<gene>
    <name evidence="1" type="ORF">EDI_113950</name>
</gene>
<dbReference type="VEuPathDB" id="AmoebaDB:EDI_113950"/>
<accession>B0EEW2</accession>
<dbReference type="EMBL" id="DS548987">
    <property type="protein sequence ID" value="EDR26938.1"/>
    <property type="molecule type" value="Genomic_DNA"/>
</dbReference>
<organism evidence="2">
    <name type="scientific">Entamoeba dispar (strain ATCC PRA-260 / SAW760)</name>
    <dbReference type="NCBI Taxonomy" id="370354"/>
    <lineage>
        <taxon>Eukaryota</taxon>
        <taxon>Amoebozoa</taxon>
        <taxon>Evosea</taxon>
        <taxon>Archamoebae</taxon>
        <taxon>Mastigamoebida</taxon>
        <taxon>Entamoebidae</taxon>
        <taxon>Entamoeba</taxon>
    </lineage>
</organism>
<proteinExistence type="predicted"/>
<dbReference type="RefSeq" id="XP_001736810.1">
    <property type="nucleotide sequence ID" value="XM_001736758.1"/>
</dbReference>
<dbReference type="AlphaFoldDB" id="B0EEW2"/>
<keyword evidence="2" id="KW-1185">Reference proteome</keyword>
<name>B0EEW2_ENTDS</name>
<dbReference type="Proteomes" id="UP000008076">
    <property type="component" value="Unassembled WGS sequence"/>
</dbReference>
<dbReference type="KEGG" id="edi:EDI_113950"/>